<gene>
    <name evidence="3" type="ORF">FX983_02655</name>
</gene>
<feature type="domain" description="Bacterial type II secretion system protein E" evidence="2">
    <location>
        <begin position="215"/>
        <end position="229"/>
    </location>
</feature>
<dbReference type="CDD" id="cd01131">
    <property type="entry name" value="PilT"/>
    <property type="match status" value="1"/>
</dbReference>
<sequence length="391" mass="43856">MVRWVTVSGHIRSLNASRVLFAMEIDLLLRQLASQEGSDLYLSTGAPPSARFDGVLKPLSEQRFKPGEIAAIAESIMDAEQRLEFDRELEMNLAISLAGVGRFRINLFKQRNDVSIVARNIKLDIPRFEDLNLPPVLLETVMLKQGLMLFVGATDSGKSTSLAALIDYRNRHSSGHIITIEDPVEYIHRHKKSIINQREVGVDTRSFHAALKNTLRQAPDVVLIGEIRDRETMEHALTFADTGHLVISTLHAHNANQALDRVINFFPQERREQLLHDLANNLKAFVSQRLVRTRDGQRRAAVEVMLGTPTIADLIRRNEFDELKGIMEKSVELGMQTFDGALYALVVEGAISEDEALKHADSLNNLRLRLKLHADTSPSPQPPSGEWGLMD</sequence>
<protein>
    <submittedName>
        <fullName evidence="3">Twitching mobility protein</fullName>
    </submittedName>
</protein>
<dbReference type="InterPro" id="IPR027417">
    <property type="entry name" value="P-loop_NTPase"/>
</dbReference>
<evidence type="ECO:0000259" key="2">
    <source>
        <dbReference type="PROSITE" id="PS00662"/>
    </source>
</evidence>
<dbReference type="InterPro" id="IPR001482">
    <property type="entry name" value="T2SS/T4SS_dom"/>
</dbReference>
<dbReference type="EMBL" id="JAAAXX010000001">
    <property type="protein sequence ID" value="KAF2394674.1"/>
    <property type="molecule type" value="Genomic_DNA"/>
</dbReference>
<evidence type="ECO:0000256" key="1">
    <source>
        <dbReference type="ARBA" id="ARBA00006611"/>
    </source>
</evidence>
<organism evidence="3 4">
    <name type="scientific">Pseudomonas frederiksbergensis</name>
    <dbReference type="NCBI Taxonomy" id="104087"/>
    <lineage>
        <taxon>Bacteria</taxon>
        <taxon>Pseudomonadati</taxon>
        <taxon>Pseudomonadota</taxon>
        <taxon>Gammaproteobacteria</taxon>
        <taxon>Pseudomonadales</taxon>
        <taxon>Pseudomonadaceae</taxon>
        <taxon>Pseudomonas</taxon>
    </lineage>
</organism>
<evidence type="ECO:0000313" key="4">
    <source>
        <dbReference type="Proteomes" id="UP000475265"/>
    </source>
</evidence>
<dbReference type="Pfam" id="PF00437">
    <property type="entry name" value="T2SSE"/>
    <property type="match status" value="1"/>
</dbReference>
<dbReference type="SUPFAM" id="SSF52540">
    <property type="entry name" value="P-loop containing nucleoside triphosphate hydrolases"/>
    <property type="match status" value="1"/>
</dbReference>
<dbReference type="Proteomes" id="UP000475265">
    <property type="component" value="Unassembled WGS sequence"/>
</dbReference>
<dbReference type="Gene3D" id="3.40.50.300">
    <property type="entry name" value="P-loop containing nucleotide triphosphate hydrolases"/>
    <property type="match status" value="1"/>
</dbReference>
<dbReference type="GO" id="GO:0005524">
    <property type="term" value="F:ATP binding"/>
    <property type="evidence" value="ECO:0007669"/>
    <property type="project" value="InterPro"/>
</dbReference>
<dbReference type="InterPro" id="IPR050921">
    <property type="entry name" value="T4SS_GSP_E_ATPase"/>
</dbReference>
<comment type="similarity">
    <text evidence="1">Belongs to the GSP E family.</text>
</comment>
<dbReference type="AlphaFoldDB" id="A0A6L5C573"/>
<reference evidence="3 4" key="1">
    <citation type="submission" date="2019-12" db="EMBL/GenBank/DDBJ databases">
        <title>Endophytic bacteria associated with Panax ginseng seedlings.</title>
        <authorList>
            <person name="Park J.M."/>
            <person name="Shin R."/>
            <person name="Jo S.H."/>
        </authorList>
    </citation>
    <scope>NUCLEOTIDE SEQUENCE [LARGE SCALE GENOMIC DNA]</scope>
    <source>
        <strain evidence="3 4">PgKB32</strain>
    </source>
</reference>
<dbReference type="NCBIfam" id="TIGR01420">
    <property type="entry name" value="pilT_fam"/>
    <property type="match status" value="1"/>
</dbReference>
<dbReference type="PROSITE" id="PS00662">
    <property type="entry name" value="T2SP_E"/>
    <property type="match status" value="1"/>
</dbReference>
<dbReference type="Gene3D" id="3.30.450.90">
    <property type="match status" value="1"/>
</dbReference>
<accession>A0A6L5C573</accession>
<name>A0A6L5C573_9PSED</name>
<comment type="caution">
    <text evidence="3">The sequence shown here is derived from an EMBL/GenBank/DDBJ whole genome shotgun (WGS) entry which is preliminary data.</text>
</comment>
<evidence type="ECO:0000313" key="3">
    <source>
        <dbReference type="EMBL" id="KAF2394674.1"/>
    </source>
</evidence>
<dbReference type="PANTHER" id="PTHR30486:SF12">
    <property type="entry name" value="TYPE IV PILUS ATPASE PILU"/>
    <property type="match status" value="1"/>
</dbReference>
<proteinExistence type="inferred from homology"/>
<dbReference type="InterPro" id="IPR006321">
    <property type="entry name" value="PilT/PilU"/>
</dbReference>
<dbReference type="PANTHER" id="PTHR30486">
    <property type="entry name" value="TWITCHING MOTILITY PROTEIN PILT"/>
    <property type="match status" value="1"/>
</dbReference>
<dbReference type="GO" id="GO:0016887">
    <property type="term" value="F:ATP hydrolysis activity"/>
    <property type="evidence" value="ECO:0007669"/>
    <property type="project" value="InterPro"/>
</dbReference>